<evidence type="ECO:0000313" key="2">
    <source>
        <dbReference type="EMBL" id="TYT74475.1"/>
    </source>
</evidence>
<keyword evidence="3" id="KW-1185">Reference proteome</keyword>
<dbReference type="Proteomes" id="UP000321899">
    <property type="component" value="Unassembled WGS sequence"/>
</dbReference>
<evidence type="ECO:0000313" key="3">
    <source>
        <dbReference type="Proteomes" id="UP000321899"/>
    </source>
</evidence>
<reference evidence="2 3" key="1">
    <citation type="submission" date="2019-06" db="EMBL/GenBank/DDBJ databases">
        <title>Desulfobotulus mexicanus sp. nov., a novel sulfate-reducing bacterium isolated from the sediment of an alkaline crater lake in Mexico.</title>
        <authorList>
            <person name="Hirschler-Rea A."/>
        </authorList>
    </citation>
    <scope>NUCLEOTIDE SEQUENCE [LARGE SCALE GENOMIC DNA]</scope>
    <source>
        <strain evidence="2 3">PAR22N</strain>
    </source>
</reference>
<dbReference type="EMBL" id="VDMB01000011">
    <property type="protein sequence ID" value="TYT74475.1"/>
    <property type="molecule type" value="Genomic_DNA"/>
</dbReference>
<accession>A0A5S5MFR2</accession>
<sequence length="347" mass="40071">MEEKNCPVCGLQQNEESEHCKICDWEFALIPGSNQEDLPESVLAKLEEARKKWAEMWMNRDDEPDFERDPFEYEEERISRLKNVIWKVGKAVLIKEKYDIKTGRFHMKWVETAEWAKPFMDGRVPVLTLERDAARSLYVPDKEFIIGLRFNVTEEKIEVASGVVCADKAILGCLFETDSLAVSMKNIKVSVIEINHDTELAKAEKFVFIDKEGRFKDLKDGTVLDTKTGLQWMRCALGQTWEGNTCNGVAKEFTWNDAMEEAKTCSFARKKDWRVPIIEELKTLIDKKYKPQIHPDAFPNFANGGFWSSSLYANRSLSAWYFHFGYGDVYNVSKNCTLQVRLVRAGQ</sequence>
<feature type="domain" description="Lcl C-terminal" evidence="1">
    <location>
        <begin position="221"/>
        <end position="344"/>
    </location>
</feature>
<dbReference type="PANTHER" id="PTHR35812">
    <property type="entry name" value="LIPOPROTEIN"/>
    <property type="match status" value="1"/>
</dbReference>
<dbReference type="PANTHER" id="PTHR35812:SF1">
    <property type="entry name" value="LIPOPROTEIN"/>
    <property type="match status" value="1"/>
</dbReference>
<dbReference type="RefSeq" id="WP_139448804.1">
    <property type="nucleotide sequence ID" value="NZ_VDMB01000011.1"/>
</dbReference>
<dbReference type="Pfam" id="PF07603">
    <property type="entry name" value="Lcl_C"/>
    <property type="match status" value="1"/>
</dbReference>
<dbReference type="AlphaFoldDB" id="A0A5S5MFR2"/>
<protein>
    <submittedName>
        <fullName evidence="2">DUF1566 domain-containing protein</fullName>
    </submittedName>
</protein>
<evidence type="ECO:0000259" key="1">
    <source>
        <dbReference type="Pfam" id="PF07603"/>
    </source>
</evidence>
<dbReference type="OrthoDB" id="9793251at2"/>
<organism evidence="2 3">
    <name type="scientific">Desulfobotulus mexicanus</name>
    <dbReference type="NCBI Taxonomy" id="2586642"/>
    <lineage>
        <taxon>Bacteria</taxon>
        <taxon>Pseudomonadati</taxon>
        <taxon>Thermodesulfobacteriota</taxon>
        <taxon>Desulfobacteria</taxon>
        <taxon>Desulfobacterales</taxon>
        <taxon>Desulfobacteraceae</taxon>
        <taxon>Desulfobotulus</taxon>
    </lineage>
</organism>
<comment type="caution">
    <text evidence="2">The sequence shown here is derived from an EMBL/GenBank/DDBJ whole genome shotgun (WGS) entry which is preliminary data.</text>
</comment>
<proteinExistence type="predicted"/>
<name>A0A5S5MFR2_9BACT</name>
<dbReference type="InterPro" id="IPR011460">
    <property type="entry name" value="Lcl_C"/>
</dbReference>
<gene>
    <name evidence="2" type="ORF">FIM25_09995</name>
</gene>